<evidence type="ECO:0000256" key="1">
    <source>
        <dbReference type="SAM" id="Phobius"/>
    </source>
</evidence>
<dbReference type="Proteomes" id="UP000799436">
    <property type="component" value="Unassembled WGS sequence"/>
</dbReference>
<accession>A0A6G1KZZ2</accession>
<reference evidence="2" key="1">
    <citation type="journal article" date="2020" name="Stud. Mycol.">
        <title>101 Dothideomycetes genomes: a test case for predicting lifestyles and emergence of pathogens.</title>
        <authorList>
            <person name="Haridas S."/>
            <person name="Albert R."/>
            <person name="Binder M."/>
            <person name="Bloem J."/>
            <person name="Labutti K."/>
            <person name="Salamov A."/>
            <person name="Andreopoulos B."/>
            <person name="Baker S."/>
            <person name="Barry K."/>
            <person name="Bills G."/>
            <person name="Bluhm B."/>
            <person name="Cannon C."/>
            <person name="Castanera R."/>
            <person name="Culley D."/>
            <person name="Daum C."/>
            <person name="Ezra D."/>
            <person name="Gonzalez J."/>
            <person name="Henrissat B."/>
            <person name="Kuo A."/>
            <person name="Liang C."/>
            <person name="Lipzen A."/>
            <person name="Lutzoni F."/>
            <person name="Magnuson J."/>
            <person name="Mondo S."/>
            <person name="Nolan M."/>
            <person name="Ohm R."/>
            <person name="Pangilinan J."/>
            <person name="Park H.-J."/>
            <person name="Ramirez L."/>
            <person name="Alfaro M."/>
            <person name="Sun H."/>
            <person name="Tritt A."/>
            <person name="Yoshinaga Y."/>
            <person name="Zwiers L.-H."/>
            <person name="Turgeon B."/>
            <person name="Goodwin S."/>
            <person name="Spatafora J."/>
            <person name="Crous P."/>
            <person name="Grigoriev I."/>
        </authorList>
    </citation>
    <scope>NUCLEOTIDE SEQUENCE</scope>
    <source>
        <strain evidence="2">CBS 116005</strain>
    </source>
</reference>
<name>A0A6G1KZZ2_9PEZI</name>
<gene>
    <name evidence="2" type="ORF">EJ03DRAFT_194646</name>
</gene>
<protein>
    <submittedName>
        <fullName evidence="2">Uncharacterized protein</fullName>
    </submittedName>
</protein>
<evidence type="ECO:0000313" key="3">
    <source>
        <dbReference type="Proteomes" id="UP000799436"/>
    </source>
</evidence>
<organism evidence="2 3">
    <name type="scientific">Teratosphaeria nubilosa</name>
    <dbReference type="NCBI Taxonomy" id="161662"/>
    <lineage>
        <taxon>Eukaryota</taxon>
        <taxon>Fungi</taxon>
        <taxon>Dikarya</taxon>
        <taxon>Ascomycota</taxon>
        <taxon>Pezizomycotina</taxon>
        <taxon>Dothideomycetes</taxon>
        <taxon>Dothideomycetidae</taxon>
        <taxon>Mycosphaerellales</taxon>
        <taxon>Teratosphaeriaceae</taxon>
        <taxon>Teratosphaeria</taxon>
    </lineage>
</organism>
<keyword evidence="1" id="KW-0472">Membrane</keyword>
<keyword evidence="3" id="KW-1185">Reference proteome</keyword>
<evidence type="ECO:0000313" key="2">
    <source>
        <dbReference type="EMBL" id="KAF2765902.1"/>
    </source>
</evidence>
<dbReference type="EMBL" id="ML995881">
    <property type="protein sequence ID" value="KAF2765902.1"/>
    <property type="molecule type" value="Genomic_DNA"/>
</dbReference>
<feature type="transmembrane region" description="Helical" evidence="1">
    <location>
        <begin position="83"/>
        <end position="101"/>
    </location>
</feature>
<sequence>MRLSGLSGLLFSRPGACLLLCTKHGLILGHRVHLLCLLCYKAHSLITPKSLEPRHHPGMSLLPSRSLIQHRKLTFLRCQASPLFSALVLFLIHLPMIHMLLRRVE</sequence>
<dbReference type="AlphaFoldDB" id="A0A6G1KZZ2"/>
<keyword evidence="1" id="KW-0812">Transmembrane</keyword>
<keyword evidence="1" id="KW-1133">Transmembrane helix</keyword>
<proteinExistence type="predicted"/>